<dbReference type="PANTHER" id="PTHR30161">
    <property type="entry name" value="FLAGELLAR EXPORT PROTEIN, MEMBRANE FLHA SUBUNIT-RELATED"/>
    <property type="match status" value="1"/>
</dbReference>
<dbReference type="AlphaFoldDB" id="A0A1W1BSG0"/>
<keyword evidence="9" id="KW-0966">Cell projection</keyword>
<dbReference type="GO" id="GO:0009306">
    <property type="term" value="P:protein secretion"/>
    <property type="evidence" value="ECO:0007669"/>
    <property type="project" value="InterPro"/>
</dbReference>
<keyword evidence="6 8" id="KW-0472">Membrane</keyword>
<dbReference type="GO" id="GO:0005886">
    <property type="term" value="C:plasma membrane"/>
    <property type="evidence" value="ECO:0007669"/>
    <property type="project" value="UniProtKB-SubCell"/>
</dbReference>
<keyword evidence="5 8" id="KW-1133">Transmembrane helix</keyword>
<evidence type="ECO:0000256" key="3">
    <source>
        <dbReference type="ARBA" id="ARBA00022475"/>
    </source>
</evidence>
<organism evidence="9">
    <name type="scientific">hydrothermal vent metagenome</name>
    <dbReference type="NCBI Taxonomy" id="652676"/>
    <lineage>
        <taxon>unclassified sequences</taxon>
        <taxon>metagenomes</taxon>
        <taxon>ecological metagenomes</taxon>
    </lineage>
</organism>
<keyword evidence="9" id="KW-0282">Flagellum</keyword>
<evidence type="ECO:0000256" key="5">
    <source>
        <dbReference type="ARBA" id="ARBA00022989"/>
    </source>
</evidence>
<keyword evidence="9" id="KW-0969">Cilium</keyword>
<evidence type="ECO:0000256" key="6">
    <source>
        <dbReference type="ARBA" id="ARBA00023136"/>
    </source>
</evidence>
<evidence type="ECO:0000256" key="2">
    <source>
        <dbReference type="ARBA" id="ARBA00008835"/>
    </source>
</evidence>
<feature type="transmembrane region" description="Helical" evidence="8">
    <location>
        <begin position="314"/>
        <end position="331"/>
    </location>
</feature>
<dbReference type="GO" id="GO:0044780">
    <property type="term" value="P:bacterial-type flagellum assembly"/>
    <property type="evidence" value="ECO:0007669"/>
    <property type="project" value="InterPro"/>
</dbReference>
<accession>A0A1W1BSG0</accession>
<evidence type="ECO:0000256" key="1">
    <source>
        <dbReference type="ARBA" id="ARBA00004651"/>
    </source>
</evidence>
<evidence type="ECO:0000256" key="8">
    <source>
        <dbReference type="SAM" id="Phobius"/>
    </source>
</evidence>
<feature type="transmembrane region" description="Helical" evidence="8">
    <location>
        <begin position="211"/>
        <end position="232"/>
    </location>
</feature>
<dbReference type="Pfam" id="PF00771">
    <property type="entry name" value="FHIPEP"/>
    <property type="match status" value="1"/>
</dbReference>
<evidence type="ECO:0000313" key="9">
    <source>
        <dbReference type="EMBL" id="SFV56510.1"/>
    </source>
</evidence>
<dbReference type="PRINTS" id="PR00949">
    <property type="entry name" value="TYPE3IMAPROT"/>
</dbReference>
<dbReference type="PANTHER" id="PTHR30161:SF1">
    <property type="entry name" value="FLAGELLAR BIOSYNTHESIS PROTEIN FLHA-RELATED"/>
    <property type="match status" value="1"/>
</dbReference>
<feature type="transmembrane region" description="Helical" evidence="8">
    <location>
        <begin position="79"/>
        <end position="99"/>
    </location>
</feature>
<dbReference type="InterPro" id="IPR042194">
    <property type="entry name" value="FHIPEP_1"/>
</dbReference>
<protein>
    <submittedName>
        <fullName evidence="9">Flagellar biosynthesis protein FlhA</fullName>
    </submittedName>
</protein>
<sequence>MANSKALKRQVGNALSLFLSNKDITVVFFVMAILAIIIVPLPSAILDVMLTISIAVSVLILLISLYIPKPTDLTTFPTIILIVTLFRLSLNIATTRMILSKGNEGPQAVSSIIDSFGQFVVGGNYVIGIIVFAILVLINFMVITKGSTRVAEVAARFVLDSMPGKQMAVDADLNAGLIDDAEAKRRRAEILQEANFYGAMDGSSKFVKGDAVAGIIITFINIIGGFLIGVFQHDMSVAQSASTFTILTIGDGLVSQIPALIVSTATGIIITRSSSDGDNFAEGAINQLVNSARITIIVGTIMVMFALVPGLPTASMGFVGLIFIGIGYSLHKFEKGEFSILDAASPKMKEKALAKKSGSASQDEASSQPNEAKPPQKTQEEIAQEEEAALEDILKVEMLELALGYQLIRLADSSQGGDLLERIRSMRRKIASDLGFLMPQVRIRDNLHLKPNQYQIILKGIPIGEGEIYPDKFLAMDSSMATGEIEGMPTKEPAFGLDALWIDPELKEEAIINGYTVVDPATVISTHMSELVKQHAEELLTRQEVQSLIEKLKDDYPVIVDDVLKVASIGLIQRVLKQLLHEKIPLKDMLTILETIADVAEYTKNVDLITEQVRARLSRVITQMYAGEDGVIRLLTFDTQTEQELLQKSTEQDGIRNLMLNVGEINALIQATSQKAAEVLQKGISPVIIIVDPQIRKALSEIYERFSLDVVVLSHAEIDSNAKFEVLGSIKI</sequence>
<proteinExistence type="inferred from homology"/>
<keyword evidence="3" id="KW-1003">Cell membrane</keyword>
<name>A0A1W1BSG0_9ZZZZ</name>
<dbReference type="InterPro" id="IPR042196">
    <property type="entry name" value="FHIPEP_4"/>
</dbReference>
<dbReference type="Gene3D" id="3.40.50.12790">
    <property type="entry name" value="FHIPEP family, domain 4"/>
    <property type="match status" value="1"/>
</dbReference>
<reference evidence="9" key="1">
    <citation type="submission" date="2016-10" db="EMBL/GenBank/DDBJ databases">
        <authorList>
            <person name="de Groot N.N."/>
        </authorList>
    </citation>
    <scope>NUCLEOTIDE SEQUENCE</scope>
</reference>
<feature type="region of interest" description="Disordered" evidence="7">
    <location>
        <begin position="352"/>
        <end position="382"/>
    </location>
</feature>
<feature type="transmembrane region" description="Helical" evidence="8">
    <location>
        <begin position="244"/>
        <end position="270"/>
    </location>
</feature>
<dbReference type="EMBL" id="FPHB01000038">
    <property type="protein sequence ID" value="SFV56510.1"/>
    <property type="molecule type" value="Genomic_DNA"/>
</dbReference>
<gene>
    <name evidence="9" type="ORF">MNB_SM-7-401</name>
</gene>
<comment type="subcellular location">
    <subcellularLocation>
        <location evidence="1">Cell membrane</location>
        <topology evidence="1">Multi-pass membrane protein</topology>
    </subcellularLocation>
</comment>
<comment type="similarity">
    <text evidence="2">Belongs to the FHIPEP (flagella/HR/invasion proteins export pore) family.</text>
</comment>
<feature type="transmembrane region" description="Helical" evidence="8">
    <location>
        <begin position="119"/>
        <end position="142"/>
    </location>
</feature>
<feature type="compositionally biased region" description="Polar residues" evidence="7">
    <location>
        <begin position="358"/>
        <end position="370"/>
    </location>
</feature>
<dbReference type="InterPro" id="IPR001712">
    <property type="entry name" value="T3SS_FHIPEP"/>
</dbReference>
<feature type="transmembrane region" description="Helical" evidence="8">
    <location>
        <begin position="48"/>
        <end position="67"/>
    </location>
</feature>
<dbReference type="PIRSF" id="PIRSF005419">
    <property type="entry name" value="FlhA"/>
    <property type="match status" value="1"/>
</dbReference>
<dbReference type="InterPro" id="IPR006301">
    <property type="entry name" value="FlhA"/>
</dbReference>
<evidence type="ECO:0000256" key="4">
    <source>
        <dbReference type="ARBA" id="ARBA00022692"/>
    </source>
</evidence>
<evidence type="ECO:0000256" key="7">
    <source>
        <dbReference type="SAM" id="MobiDB-lite"/>
    </source>
</evidence>
<dbReference type="NCBIfam" id="TIGR01398">
    <property type="entry name" value="FlhA"/>
    <property type="match status" value="1"/>
</dbReference>
<dbReference type="Gene3D" id="3.40.30.60">
    <property type="entry name" value="FHIPEP family, domain 1"/>
    <property type="match status" value="1"/>
</dbReference>
<feature type="transmembrane region" description="Helical" evidence="8">
    <location>
        <begin position="24"/>
        <end position="42"/>
    </location>
</feature>
<dbReference type="Gene3D" id="1.10.8.540">
    <property type="entry name" value="FHIPEP family, domain 3"/>
    <property type="match status" value="1"/>
</dbReference>
<keyword evidence="4 8" id="KW-0812">Transmembrane</keyword>
<dbReference type="InterPro" id="IPR042193">
    <property type="entry name" value="FHIPEP_3"/>
</dbReference>